<dbReference type="SUPFAM" id="SSF50800">
    <property type="entry name" value="PK beta-barrel domain-like"/>
    <property type="match status" value="1"/>
</dbReference>
<evidence type="ECO:0000256" key="6">
    <source>
        <dbReference type="ARBA" id="ARBA00022741"/>
    </source>
</evidence>
<evidence type="ECO:0000256" key="12">
    <source>
        <dbReference type="NCBIfam" id="TIGR01064"/>
    </source>
</evidence>
<evidence type="ECO:0000256" key="7">
    <source>
        <dbReference type="ARBA" id="ARBA00022777"/>
    </source>
</evidence>
<dbReference type="Pfam" id="PF00224">
    <property type="entry name" value="PK"/>
    <property type="match status" value="1"/>
</dbReference>
<dbReference type="PANTHER" id="PTHR11817">
    <property type="entry name" value="PYRUVATE KINASE"/>
    <property type="match status" value="1"/>
</dbReference>
<accession>A0A1M7TEI4</accession>
<dbReference type="PRINTS" id="PR01050">
    <property type="entry name" value="PYRUVTKNASE"/>
</dbReference>
<dbReference type="EMBL" id="FRDI01000011">
    <property type="protein sequence ID" value="SHN69135.1"/>
    <property type="molecule type" value="Genomic_DNA"/>
</dbReference>
<keyword evidence="7 13" id="KW-0418">Kinase</keyword>
<dbReference type="InterPro" id="IPR015813">
    <property type="entry name" value="Pyrv/PenolPyrv_kinase-like_dom"/>
</dbReference>
<gene>
    <name evidence="16" type="ORF">SAMN02745728_01910</name>
</gene>
<evidence type="ECO:0000313" key="16">
    <source>
        <dbReference type="EMBL" id="SHN69135.1"/>
    </source>
</evidence>
<evidence type="ECO:0000256" key="9">
    <source>
        <dbReference type="ARBA" id="ARBA00022842"/>
    </source>
</evidence>
<dbReference type="AlphaFoldDB" id="A0A1M7TEI4"/>
<evidence type="ECO:0000256" key="3">
    <source>
        <dbReference type="ARBA" id="ARBA00012142"/>
    </source>
</evidence>
<dbReference type="Proteomes" id="UP000186469">
    <property type="component" value="Unassembled WGS sequence"/>
</dbReference>
<evidence type="ECO:0000256" key="8">
    <source>
        <dbReference type="ARBA" id="ARBA00022840"/>
    </source>
</evidence>
<dbReference type="GO" id="GO:0004743">
    <property type="term" value="F:pyruvate kinase activity"/>
    <property type="evidence" value="ECO:0007669"/>
    <property type="project" value="UniProtKB-UniRule"/>
</dbReference>
<dbReference type="InterPro" id="IPR011037">
    <property type="entry name" value="Pyrv_Knase-like_insert_dom_sf"/>
</dbReference>
<feature type="domain" description="Pyruvate kinase C-terminal" evidence="15">
    <location>
        <begin position="371"/>
        <end position="480"/>
    </location>
</feature>
<protein>
    <recommendedName>
        <fullName evidence="3 12">Pyruvate kinase</fullName>
        <ecNumber evidence="3 12">2.7.1.40</ecNumber>
    </recommendedName>
</protein>
<feature type="domain" description="Pyruvate kinase barrel" evidence="14">
    <location>
        <begin position="2"/>
        <end position="323"/>
    </location>
</feature>
<keyword evidence="6" id="KW-0547">Nucleotide-binding</keyword>
<dbReference type="GO" id="GO:0016301">
    <property type="term" value="F:kinase activity"/>
    <property type="evidence" value="ECO:0007669"/>
    <property type="project" value="UniProtKB-KW"/>
</dbReference>
<dbReference type="OrthoDB" id="9812123at2"/>
<dbReference type="Pfam" id="PF02887">
    <property type="entry name" value="PK_C"/>
    <property type="match status" value="1"/>
</dbReference>
<dbReference type="InterPro" id="IPR001697">
    <property type="entry name" value="Pyr_Knase"/>
</dbReference>
<dbReference type="GO" id="GO:0030955">
    <property type="term" value="F:potassium ion binding"/>
    <property type="evidence" value="ECO:0007669"/>
    <property type="project" value="UniProtKB-UniRule"/>
</dbReference>
<dbReference type="Gene3D" id="3.40.1380.20">
    <property type="entry name" value="Pyruvate kinase, C-terminal domain"/>
    <property type="match status" value="1"/>
</dbReference>
<dbReference type="SUPFAM" id="SSF51621">
    <property type="entry name" value="Phosphoenolpyruvate/pyruvate domain"/>
    <property type="match status" value="1"/>
</dbReference>
<evidence type="ECO:0000256" key="5">
    <source>
        <dbReference type="ARBA" id="ARBA00022723"/>
    </source>
</evidence>
<reference evidence="16 17" key="1">
    <citation type="submission" date="2016-12" db="EMBL/GenBank/DDBJ databases">
        <authorList>
            <person name="Song W.-J."/>
            <person name="Kurnit D.M."/>
        </authorList>
    </citation>
    <scope>NUCLEOTIDE SEQUENCE [LARGE SCALE GENOMIC DNA]</scope>
    <source>
        <strain evidence="16 17">DSM 11393</strain>
    </source>
</reference>
<comment type="similarity">
    <text evidence="2 13">Belongs to the pyruvate kinase family.</text>
</comment>
<evidence type="ECO:0000256" key="1">
    <source>
        <dbReference type="ARBA" id="ARBA00004997"/>
    </source>
</evidence>
<keyword evidence="17" id="KW-1185">Reference proteome</keyword>
<evidence type="ECO:0000256" key="4">
    <source>
        <dbReference type="ARBA" id="ARBA00022679"/>
    </source>
</evidence>
<dbReference type="GO" id="GO:0000287">
    <property type="term" value="F:magnesium ion binding"/>
    <property type="evidence" value="ECO:0007669"/>
    <property type="project" value="UniProtKB-UniRule"/>
</dbReference>
<evidence type="ECO:0000256" key="10">
    <source>
        <dbReference type="ARBA" id="ARBA00023152"/>
    </source>
</evidence>
<dbReference type="GO" id="GO:0005524">
    <property type="term" value="F:ATP binding"/>
    <property type="evidence" value="ECO:0007669"/>
    <property type="project" value="UniProtKB-KW"/>
</dbReference>
<comment type="pathway">
    <text evidence="1 13">Carbohydrate degradation; glycolysis; pyruvate from D-glyceraldehyde 3-phosphate: step 5/5.</text>
</comment>
<evidence type="ECO:0000256" key="2">
    <source>
        <dbReference type="ARBA" id="ARBA00008663"/>
    </source>
</evidence>
<dbReference type="NCBIfam" id="NF004491">
    <property type="entry name" value="PRK05826.1"/>
    <property type="match status" value="1"/>
</dbReference>
<evidence type="ECO:0000256" key="11">
    <source>
        <dbReference type="ARBA" id="ARBA00023317"/>
    </source>
</evidence>
<proteinExistence type="inferred from homology"/>
<dbReference type="SUPFAM" id="SSF52935">
    <property type="entry name" value="PK C-terminal domain-like"/>
    <property type="match status" value="1"/>
</dbReference>
<dbReference type="RefSeq" id="WP_072697599.1">
    <property type="nucleotide sequence ID" value="NZ_FRDI01000011.1"/>
</dbReference>
<dbReference type="UniPathway" id="UPA00109">
    <property type="reaction ID" value="UER00188"/>
</dbReference>
<dbReference type="NCBIfam" id="TIGR01064">
    <property type="entry name" value="pyruv_kin"/>
    <property type="match status" value="1"/>
</dbReference>
<evidence type="ECO:0000259" key="14">
    <source>
        <dbReference type="Pfam" id="PF00224"/>
    </source>
</evidence>
<dbReference type="InterPro" id="IPR036918">
    <property type="entry name" value="Pyrv_Knase_C_sf"/>
</dbReference>
<keyword evidence="8" id="KW-0067">ATP-binding</keyword>
<name>A0A1M7TEI4_9BACT</name>
<organism evidence="16 17">
    <name type="scientific">Desulfovibrio litoralis DSM 11393</name>
    <dbReference type="NCBI Taxonomy" id="1121455"/>
    <lineage>
        <taxon>Bacteria</taxon>
        <taxon>Pseudomonadati</taxon>
        <taxon>Thermodesulfobacteriota</taxon>
        <taxon>Desulfovibrionia</taxon>
        <taxon>Desulfovibrionales</taxon>
        <taxon>Desulfovibrionaceae</taxon>
        <taxon>Desulfovibrio</taxon>
    </lineage>
</organism>
<dbReference type="EC" id="2.7.1.40" evidence="3 12"/>
<sequence>MRTKIIATIGPASSSPEVLSKLIQAGVRIFRLNFSHGDASMFVELIDNIRKQEMKHNIPITIMQDLSGPKVRIGNLDVPSITFSAGSKAYLGLKKPENADLPFMPFDNHMMLADLDVKDHIVLSDGGLQFDVVKKINNELVVLQANNSGIVTSRKGLAMPGKSFKVPALTEKDKKDLADGLRLGVDAVALSFVQTPEDILEAKAIIISHGRKVPVVAKLERQNAVDRLDEILAVTDVVMVARGDLGIECPLPKLPTMQKRIIAACNRAAKPVIVATQMLLSMVNNPVPTRAETTDVANAVIDGADCVMLSEETAMGAYPVEAVKFMAQITEEAEAVLHERQPVSNVSREHLLFKKHYTAAQKEATPSEFLTLAACQLAEVSHARALVCHSVSGSSGRQTASYRPKQELYVLTPDHVSLKSLNFSWGVNPILVDENMPGHLERAEYFIDTNKEFSAGDRIVITAGQTNNVAANKGTNLVKIYAK</sequence>
<dbReference type="InterPro" id="IPR015793">
    <property type="entry name" value="Pyrv_Knase_brl"/>
</dbReference>
<dbReference type="Gene3D" id="2.40.33.10">
    <property type="entry name" value="PK beta-barrel domain-like"/>
    <property type="match status" value="1"/>
</dbReference>
<comment type="catalytic activity">
    <reaction evidence="13">
        <text>pyruvate + ATP = phosphoenolpyruvate + ADP + H(+)</text>
        <dbReference type="Rhea" id="RHEA:18157"/>
        <dbReference type="ChEBI" id="CHEBI:15361"/>
        <dbReference type="ChEBI" id="CHEBI:15378"/>
        <dbReference type="ChEBI" id="CHEBI:30616"/>
        <dbReference type="ChEBI" id="CHEBI:58702"/>
        <dbReference type="ChEBI" id="CHEBI:456216"/>
        <dbReference type="EC" id="2.7.1.40"/>
    </reaction>
</comment>
<keyword evidence="4 13" id="KW-0808">Transferase</keyword>
<keyword evidence="9 13" id="KW-0460">Magnesium</keyword>
<dbReference type="STRING" id="1121455.SAMN02745728_01910"/>
<evidence type="ECO:0000259" key="15">
    <source>
        <dbReference type="Pfam" id="PF02887"/>
    </source>
</evidence>
<dbReference type="Gene3D" id="3.20.20.60">
    <property type="entry name" value="Phosphoenolpyruvate-binding domains"/>
    <property type="match status" value="1"/>
</dbReference>
<evidence type="ECO:0000313" key="17">
    <source>
        <dbReference type="Proteomes" id="UP000186469"/>
    </source>
</evidence>
<dbReference type="InterPro" id="IPR015795">
    <property type="entry name" value="Pyrv_Knase_C"/>
</dbReference>
<keyword evidence="11 16" id="KW-0670">Pyruvate</keyword>
<evidence type="ECO:0000256" key="13">
    <source>
        <dbReference type="RuleBase" id="RU000504"/>
    </source>
</evidence>
<keyword evidence="10 13" id="KW-0324">Glycolysis</keyword>
<keyword evidence="5" id="KW-0479">Metal-binding</keyword>
<dbReference type="InterPro" id="IPR015806">
    <property type="entry name" value="Pyrv_Knase_insert_dom_sf"/>
</dbReference>
<dbReference type="InterPro" id="IPR040442">
    <property type="entry name" value="Pyrv_kinase-like_dom_sf"/>
</dbReference>